<protein>
    <recommendedName>
        <fullName evidence="3">DUF4926 domain-containing protein</fullName>
    </recommendedName>
</protein>
<gene>
    <name evidence="1" type="ORF">DHW03_06560</name>
</gene>
<dbReference type="RefSeq" id="WP_109924894.1">
    <property type="nucleotide sequence ID" value="NZ_QGNZ01000001.1"/>
</dbReference>
<organism evidence="1 2">
    <name type="scientific">Pedobacter yonginense</name>
    <dbReference type="NCBI Taxonomy" id="651869"/>
    <lineage>
        <taxon>Bacteria</taxon>
        <taxon>Pseudomonadati</taxon>
        <taxon>Bacteroidota</taxon>
        <taxon>Sphingobacteriia</taxon>
        <taxon>Sphingobacteriales</taxon>
        <taxon>Sphingobacteriaceae</taxon>
        <taxon>Pedobacter</taxon>
    </lineage>
</organism>
<evidence type="ECO:0000313" key="1">
    <source>
        <dbReference type="EMBL" id="PWS29470.1"/>
    </source>
</evidence>
<dbReference type="EMBL" id="QGNZ01000001">
    <property type="protein sequence ID" value="PWS29470.1"/>
    <property type="molecule type" value="Genomic_DNA"/>
</dbReference>
<proteinExistence type="predicted"/>
<evidence type="ECO:0000313" key="2">
    <source>
        <dbReference type="Proteomes" id="UP000245379"/>
    </source>
</evidence>
<dbReference type="OrthoDB" id="770581at2"/>
<accession>A0A317ERD5</accession>
<dbReference type="AlphaFoldDB" id="A0A317ERD5"/>
<reference evidence="1 2" key="1">
    <citation type="submission" date="2018-05" db="EMBL/GenBank/DDBJ databases">
        <title>Pedobacter paludis sp. nov., isolated from wetland soil.</title>
        <authorList>
            <person name="Zhang Y."/>
            <person name="Wang G."/>
        </authorList>
    </citation>
    <scope>NUCLEOTIDE SEQUENCE [LARGE SCALE GENOMIC DNA]</scope>
    <source>
        <strain evidence="1 2">KCTC22721</strain>
    </source>
</reference>
<name>A0A317ERD5_9SPHI</name>
<comment type="caution">
    <text evidence="1">The sequence shown here is derived from an EMBL/GenBank/DDBJ whole genome shotgun (WGS) entry which is preliminary data.</text>
</comment>
<sequence>MIIKHSSSIKELESIKIGDKVKDEYGKEGFVEEIEILKYRESNQYYFKLKNRGTILVLK</sequence>
<evidence type="ECO:0008006" key="3">
    <source>
        <dbReference type="Google" id="ProtNLM"/>
    </source>
</evidence>
<keyword evidence="2" id="KW-1185">Reference proteome</keyword>
<dbReference type="Proteomes" id="UP000245379">
    <property type="component" value="Unassembled WGS sequence"/>
</dbReference>